<dbReference type="PANTHER" id="PTHR16263:SF4">
    <property type="entry name" value="TETRATRICOPEPTIDE REPEAT PROTEIN 38"/>
    <property type="match status" value="1"/>
</dbReference>
<accession>A0ABR9B5J9</accession>
<evidence type="ECO:0000256" key="2">
    <source>
        <dbReference type="ARBA" id="ARBA00019992"/>
    </source>
</evidence>
<evidence type="ECO:0000256" key="3">
    <source>
        <dbReference type="ARBA" id="ARBA00022737"/>
    </source>
</evidence>
<dbReference type="InterPro" id="IPR011990">
    <property type="entry name" value="TPR-like_helical_dom_sf"/>
</dbReference>
<comment type="caution">
    <text evidence="5">The sequence shown here is derived from an EMBL/GenBank/DDBJ whole genome shotgun (WGS) entry which is preliminary data.</text>
</comment>
<dbReference type="Gene3D" id="1.25.40.10">
    <property type="entry name" value="Tetratricopeptide repeat domain"/>
    <property type="match status" value="1"/>
</dbReference>
<dbReference type="EMBL" id="JACYTO010000001">
    <property type="protein sequence ID" value="MBD8501615.1"/>
    <property type="molecule type" value="Genomic_DNA"/>
</dbReference>
<organism evidence="5 6">
    <name type="scientific">Thauera sedimentorum</name>
    <dbReference type="NCBI Taxonomy" id="2767595"/>
    <lineage>
        <taxon>Bacteria</taxon>
        <taxon>Pseudomonadati</taxon>
        <taxon>Pseudomonadota</taxon>
        <taxon>Betaproteobacteria</taxon>
        <taxon>Rhodocyclales</taxon>
        <taxon>Zoogloeaceae</taxon>
        <taxon>Thauera</taxon>
    </lineage>
</organism>
<gene>
    <name evidence="5" type="ORF">IFO67_01835</name>
</gene>
<comment type="similarity">
    <text evidence="1">Belongs to the TTC38 family.</text>
</comment>
<proteinExistence type="inferred from homology"/>
<evidence type="ECO:0000256" key="4">
    <source>
        <dbReference type="ARBA" id="ARBA00022803"/>
    </source>
</evidence>
<dbReference type="InterPro" id="IPR033891">
    <property type="entry name" value="TTC38"/>
</dbReference>
<evidence type="ECO:0000313" key="5">
    <source>
        <dbReference type="EMBL" id="MBD8501615.1"/>
    </source>
</evidence>
<reference evidence="6" key="1">
    <citation type="submission" date="2023-07" db="EMBL/GenBank/DDBJ databases">
        <title>Thauera sp. CAU 1555 isolated from sand of Yaerae Beach.</title>
        <authorList>
            <person name="Kim W."/>
        </authorList>
    </citation>
    <scope>NUCLEOTIDE SEQUENCE [LARGE SCALE GENOMIC DNA]</scope>
    <source>
        <strain evidence="6">CAU 1555</strain>
    </source>
</reference>
<dbReference type="RefSeq" id="WP_187716458.1">
    <property type="nucleotide sequence ID" value="NZ_JACTAH010000001.1"/>
</dbReference>
<keyword evidence="3" id="KW-0677">Repeat</keyword>
<name>A0ABR9B5J9_9RHOO</name>
<keyword evidence="4" id="KW-0802">TPR repeat</keyword>
<dbReference type="CDD" id="cd05804">
    <property type="entry name" value="StaR_like"/>
    <property type="match status" value="1"/>
</dbReference>
<protein>
    <recommendedName>
        <fullName evidence="2">Tetratricopeptide repeat protein 38</fullName>
    </recommendedName>
</protein>
<dbReference type="PANTHER" id="PTHR16263">
    <property type="entry name" value="TETRATRICOPEPTIDE REPEAT PROTEIN 38"/>
    <property type="match status" value="1"/>
</dbReference>
<keyword evidence="6" id="KW-1185">Reference proteome</keyword>
<dbReference type="Proteomes" id="UP000603602">
    <property type="component" value="Unassembled WGS sequence"/>
</dbReference>
<evidence type="ECO:0000256" key="1">
    <source>
        <dbReference type="ARBA" id="ARBA00005857"/>
    </source>
</evidence>
<sequence>MQIRDIRGLTLTGATQEALPHYEQAVAELLCYRADPVASVDRAIAAAPGFAMAHALRAWLHLLGTEPAGLPVARESHALAARWAASERERGHVAAIGHVLDGHWQRAGRVLEDVSIAEPRDLLALLAGHLIDFYTGHSRMLRDRIARALPAWNESVPGYHALLGMHAFGLEETADYLRAEAAGRRAVELERHDAWAWHAVAHVMEMQNCTRDGIAWLRSDSAAWAEDCFFKVHNWWHLALFHYDRCEFDTVLAMFDREVFGERSPMALDLIDASALLWRLQLQRVPLGSRWDAVAENWAPFAAAGNYAFNDAHAAMAFAGAGRGDLVEALLAAQQATMARTDDNAAFTREVGHPLCRAILAFVDGDYRRAAGLLRDLRPIAQRFGGSHAQRDIIDLTLLEAAQRGGEVALAEALAAERSDLRPASPLARLLLERSEAQPLAA</sequence>
<evidence type="ECO:0000313" key="6">
    <source>
        <dbReference type="Proteomes" id="UP000603602"/>
    </source>
</evidence>